<keyword evidence="2" id="KW-1185">Reference proteome</keyword>
<comment type="caution">
    <text evidence="1">The sequence shown here is derived from an EMBL/GenBank/DDBJ whole genome shotgun (WGS) entry which is preliminary data.</text>
</comment>
<dbReference type="AlphaFoldDB" id="A0AAV7K4I4"/>
<evidence type="ECO:0000313" key="2">
    <source>
        <dbReference type="Proteomes" id="UP001165289"/>
    </source>
</evidence>
<protein>
    <submittedName>
        <fullName evidence="1">Uncharacterized protein</fullName>
    </submittedName>
</protein>
<organism evidence="1 2">
    <name type="scientific">Oopsacas minuta</name>
    <dbReference type="NCBI Taxonomy" id="111878"/>
    <lineage>
        <taxon>Eukaryota</taxon>
        <taxon>Metazoa</taxon>
        <taxon>Porifera</taxon>
        <taxon>Hexactinellida</taxon>
        <taxon>Hexasterophora</taxon>
        <taxon>Lyssacinosida</taxon>
        <taxon>Leucopsacidae</taxon>
        <taxon>Oopsacas</taxon>
    </lineage>
</organism>
<name>A0AAV7K4I4_9METZ</name>
<accession>A0AAV7K4I4</accession>
<sequence length="152" mass="17023">MMQKQTTSMLQPYDQGLIRSLKAYYWDKLAHLLLTKEAKDVSLCEGLRVTELNEAVSEVQGYSDEFSDVADLVDIETTSKDLTVYIDVITNNTLEEAGSEGREDGINERYPVNDKSSTTISKYLHDMGNITRGYILSTGKVTNSVSEVEQVL</sequence>
<proteinExistence type="predicted"/>
<reference evidence="1 2" key="1">
    <citation type="journal article" date="2023" name="BMC Biol.">
        <title>The compact genome of the sponge Oopsacas minuta (Hexactinellida) is lacking key metazoan core genes.</title>
        <authorList>
            <person name="Santini S."/>
            <person name="Schenkelaars Q."/>
            <person name="Jourda C."/>
            <person name="Duchesne M."/>
            <person name="Belahbib H."/>
            <person name="Rocher C."/>
            <person name="Selva M."/>
            <person name="Riesgo A."/>
            <person name="Vervoort M."/>
            <person name="Leys S.P."/>
            <person name="Kodjabachian L."/>
            <person name="Le Bivic A."/>
            <person name="Borchiellini C."/>
            <person name="Claverie J.M."/>
            <person name="Renard E."/>
        </authorList>
    </citation>
    <scope>NUCLEOTIDE SEQUENCE [LARGE SCALE GENOMIC DNA]</scope>
    <source>
        <strain evidence="1">SPO-2</strain>
    </source>
</reference>
<dbReference type="Proteomes" id="UP001165289">
    <property type="component" value="Unassembled WGS sequence"/>
</dbReference>
<dbReference type="EMBL" id="JAKMXF010000155">
    <property type="protein sequence ID" value="KAI6656157.1"/>
    <property type="molecule type" value="Genomic_DNA"/>
</dbReference>
<evidence type="ECO:0000313" key="1">
    <source>
        <dbReference type="EMBL" id="KAI6656157.1"/>
    </source>
</evidence>
<gene>
    <name evidence="1" type="ORF">LOD99_1490</name>
</gene>